<dbReference type="SUPFAM" id="SSF54909">
    <property type="entry name" value="Dimeric alpha+beta barrel"/>
    <property type="match status" value="1"/>
</dbReference>
<evidence type="ECO:0000313" key="6">
    <source>
        <dbReference type="Proteomes" id="UP000547209"/>
    </source>
</evidence>
<evidence type="ECO:0000256" key="2">
    <source>
        <dbReference type="ARBA" id="ARBA00023125"/>
    </source>
</evidence>
<dbReference type="PRINTS" id="PR00033">
    <property type="entry name" value="HTHASNC"/>
</dbReference>
<evidence type="ECO:0000256" key="1">
    <source>
        <dbReference type="ARBA" id="ARBA00023015"/>
    </source>
</evidence>
<keyword evidence="1" id="KW-0805">Transcription regulation</keyword>
<dbReference type="Pfam" id="PF13404">
    <property type="entry name" value="HTH_AsnC-type"/>
    <property type="match status" value="1"/>
</dbReference>
<dbReference type="InterPro" id="IPR019888">
    <property type="entry name" value="Tscrpt_reg_AsnC-like"/>
</dbReference>
<protein>
    <submittedName>
        <fullName evidence="5">Lrp/AsnC family transcriptional regulator</fullName>
    </submittedName>
</protein>
<name>A0A7X0RT25_9BACL</name>
<dbReference type="EMBL" id="JACJVP010000023">
    <property type="protein sequence ID" value="MBB6671674.1"/>
    <property type="molecule type" value="Genomic_DNA"/>
</dbReference>
<comment type="caution">
    <text evidence="5">The sequence shown here is derived from an EMBL/GenBank/DDBJ whole genome shotgun (WGS) entry which is preliminary data.</text>
</comment>
<dbReference type="SUPFAM" id="SSF46785">
    <property type="entry name" value="Winged helix' DNA-binding domain"/>
    <property type="match status" value="1"/>
</dbReference>
<dbReference type="AlphaFoldDB" id="A0A7X0RT25"/>
<keyword evidence="3" id="KW-0804">Transcription</keyword>
<evidence type="ECO:0000256" key="3">
    <source>
        <dbReference type="ARBA" id="ARBA00023163"/>
    </source>
</evidence>
<evidence type="ECO:0000259" key="4">
    <source>
        <dbReference type="PROSITE" id="PS50956"/>
    </source>
</evidence>
<dbReference type="GO" id="GO:0043200">
    <property type="term" value="P:response to amino acid"/>
    <property type="evidence" value="ECO:0007669"/>
    <property type="project" value="TreeGrafter"/>
</dbReference>
<dbReference type="InterPro" id="IPR000485">
    <property type="entry name" value="AsnC-type_HTH_dom"/>
</dbReference>
<sequence length="143" mass="16466">MIEYAPDEIDLLILNSLRENATRSHKEIGQLVHLTGQAVGARVRRLEDAGIIEGYTVRVREERLGAPAQLALVTVFMHPTSSHQTFQRFLREDDRVEEAQRVSGEGCYWLRVRTQDHADLNRFLDDLLRFGNYRCSLSTARIK</sequence>
<dbReference type="Gene3D" id="1.10.10.10">
    <property type="entry name" value="Winged helix-like DNA-binding domain superfamily/Winged helix DNA-binding domain"/>
    <property type="match status" value="1"/>
</dbReference>
<dbReference type="Proteomes" id="UP000547209">
    <property type="component" value="Unassembled WGS sequence"/>
</dbReference>
<dbReference type="GO" id="GO:0005829">
    <property type="term" value="C:cytosol"/>
    <property type="evidence" value="ECO:0007669"/>
    <property type="project" value="TreeGrafter"/>
</dbReference>
<keyword evidence="6" id="KW-1185">Reference proteome</keyword>
<dbReference type="InterPro" id="IPR011008">
    <property type="entry name" value="Dimeric_a/b-barrel"/>
</dbReference>
<reference evidence="5 6" key="1">
    <citation type="submission" date="2020-08" db="EMBL/GenBank/DDBJ databases">
        <title>Cohnella phylogeny.</title>
        <authorList>
            <person name="Dunlap C."/>
        </authorList>
    </citation>
    <scope>NUCLEOTIDE SEQUENCE [LARGE SCALE GENOMIC DNA]</scope>
    <source>
        <strain evidence="5 6">DSM 28246</strain>
    </source>
</reference>
<dbReference type="Gene3D" id="3.30.70.920">
    <property type="match status" value="1"/>
</dbReference>
<dbReference type="RefSeq" id="WP_185143151.1">
    <property type="nucleotide sequence ID" value="NZ_JACJVP010000023.1"/>
</dbReference>
<proteinExistence type="predicted"/>
<dbReference type="PANTHER" id="PTHR30154:SF55">
    <property type="entry name" value="HTH-TYPE TRANSCRIPTIONAL REGULATOR LRPB"/>
    <property type="match status" value="1"/>
</dbReference>
<keyword evidence="2" id="KW-0238">DNA-binding</keyword>
<gene>
    <name evidence="5" type="ORF">H7C19_13370</name>
</gene>
<dbReference type="SMART" id="SM00344">
    <property type="entry name" value="HTH_ASNC"/>
    <property type="match status" value="1"/>
</dbReference>
<dbReference type="GO" id="GO:0043565">
    <property type="term" value="F:sequence-specific DNA binding"/>
    <property type="evidence" value="ECO:0007669"/>
    <property type="project" value="InterPro"/>
</dbReference>
<evidence type="ECO:0000313" key="5">
    <source>
        <dbReference type="EMBL" id="MBB6671674.1"/>
    </source>
</evidence>
<dbReference type="Pfam" id="PF01037">
    <property type="entry name" value="AsnC_trans_reg"/>
    <property type="match status" value="1"/>
</dbReference>
<dbReference type="PANTHER" id="PTHR30154">
    <property type="entry name" value="LEUCINE-RESPONSIVE REGULATORY PROTEIN"/>
    <property type="match status" value="1"/>
</dbReference>
<accession>A0A7X0RT25</accession>
<dbReference type="InterPro" id="IPR036388">
    <property type="entry name" value="WH-like_DNA-bd_sf"/>
</dbReference>
<feature type="domain" description="HTH asnC-type" evidence="4">
    <location>
        <begin position="6"/>
        <end position="67"/>
    </location>
</feature>
<dbReference type="PROSITE" id="PS50956">
    <property type="entry name" value="HTH_ASNC_2"/>
    <property type="match status" value="1"/>
</dbReference>
<dbReference type="InterPro" id="IPR019887">
    <property type="entry name" value="Tscrpt_reg_AsnC/Lrp_C"/>
</dbReference>
<organism evidence="5 6">
    <name type="scientific">Cohnella nanjingensis</name>
    <dbReference type="NCBI Taxonomy" id="1387779"/>
    <lineage>
        <taxon>Bacteria</taxon>
        <taxon>Bacillati</taxon>
        <taxon>Bacillota</taxon>
        <taxon>Bacilli</taxon>
        <taxon>Bacillales</taxon>
        <taxon>Paenibacillaceae</taxon>
        <taxon>Cohnella</taxon>
    </lineage>
</organism>
<dbReference type="InterPro" id="IPR036390">
    <property type="entry name" value="WH_DNA-bd_sf"/>
</dbReference>